<organism evidence="1 2">
    <name type="scientific">Paraburkholderia sejongensis</name>
    <dbReference type="NCBI Taxonomy" id="2886946"/>
    <lineage>
        <taxon>Bacteria</taxon>
        <taxon>Pseudomonadati</taxon>
        <taxon>Pseudomonadota</taxon>
        <taxon>Betaproteobacteria</taxon>
        <taxon>Burkholderiales</taxon>
        <taxon>Burkholderiaceae</taxon>
        <taxon>Paraburkholderia</taxon>
    </lineage>
</organism>
<keyword evidence="2" id="KW-1185">Reference proteome</keyword>
<accession>A0ABS8JXK2</accession>
<evidence type="ECO:0000313" key="2">
    <source>
        <dbReference type="Proteomes" id="UP001431019"/>
    </source>
</evidence>
<proteinExistence type="predicted"/>
<dbReference type="EMBL" id="JAJITD010000008">
    <property type="protein sequence ID" value="MCC8394548.1"/>
    <property type="molecule type" value="Genomic_DNA"/>
</dbReference>
<dbReference type="Proteomes" id="UP001431019">
    <property type="component" value="Unassembled WGS sequence"/>
</dbReference>
<sequence length="143" mass="15963">MIDSFPAASLNRDQADAGMLLFALAAAPVVPALERGWFQRRAHACATVISREEDVSDVLLRLPQSWNIVDGARCKGLHDDEDIVASDPRFNHGCDPRSFAIVAHAGGERFAMLMMVNAAEAMLMPERLFRNEQSFERCVFERE</sequence>
<protein>
    <submittedName>
        <fullName evidence="1">Uncharacterized protein</fullName>
    </submittedName>
</protein>
<evidence type="ECO:0000313" key="1">
    <source>
        <dbReference type="EMBL" id="MCC8394548.1"/>
    </source>
</evidence>
<name>A0ABS8JXK2_9BURK</name>
<comment type="caution">
    <text evidence="1">The sequence shown here is derived from an EMBL/GenBank/DDBJ whole genome shotgun (WGS) entry which is preliminary data.</text>
</comment>
<reference evidence="1 2" key="1">
    <citation type="submission" date="2021-11" db="EMBL/GenBank/DDBJ databases">
        <authorList>
            <person name="Oh E.-T."/>
            <person name="Kim S.-B."/>
        </authorList>
    </citation>
    <scope>NUCLEOTIDE SEQUENCE [LARGE SCALE GENOMIC DNA]</scope>
    <source>
        <strain evidence="1 2">MMS20-SJTR3</strain>
    </source>
</reference>
<dbReference type="RefSeq" id="WP_230510783.1">
    <property type="nucleotide sequence ID" value="NZ_JAJITD010000008.1"/>
</dbReference>
<gene>
    <name evidence="1" type="ORF">LJ656_18310</name>
</gene>